<evidence type="ECO:0000313" key="3">
    <source>
        <dbReference type="Proteomes" id="UP001139311"/>
    </source>
</evidence>
<dbReference type="PANTHER" id="PTHR35563:SF2">
    <property type="entry name" value="BARREL METAL-DEPENDENT HYDROLASE, PUTATIVE (AFU_ORTHOLOGUE AFUA_1G16240)-RELATED"/>
    <property type="match status" value="1"/>
</dbReference>
<accession>A0A9X1LCC6</accession>
<dbReference type="InterPro" id="IPR006680">
    <property type="entry name" value="Amidohydro-rel"/>
</dbReference>
<keyword evidence="3" id="KW-1185">Reference proteome</keyword>
<comment type="caution">
    <text evidence="2">The sequence shown here is derived from an EMBL/GenBank/DDBJ whole genome shotgun (WGS) entry which is preliminary data.</text>
</comment>
<dbReference type="GO" id="GO:0016787">
    <property type="term" value="F:hydrolase activity"/>
    <property type="evidence" value="ECO:0007669"/>
    <property type="project" value="InterPro"/>
</dbReference>
<evidence type="ECO:0000259" key="1">
    <source>
        <dbReference type="Pfam" id="PF04909"/>
    </source>
</evidence>
<dbReference type="Pfam" id="PF04909">
    <property type="entry name" value="Amidohydro_2"/>
    <property type="match status" value="1"/>
</dbReference>
<reference evidence="2" key="1">
    <citation type="submission" date="2021-10" db="EMBL/GenBank/DDBJ databases">
        <title>Roseicella aerolatum sp. nov., isolated from aerosols of e-waste dismantling site.</title>
        <authorList>
            <person name="Qin T."/>
        </authorList>
    </citation>
    <scope>NUCLEOTIDE SEQUENCE</scope>
    <source>
        <strain evidence="2">GB24</strain>
    </source>
</reference>
<proteinExistence type="predicted"/>
<dbReference type="RefSeq" id="WP_226611563.1">
    <property type="nucleotide sequence ID" value="NZ_JAJAQI010000036.1"/>
</dbReference>
<feature type="domain" description="Amidohydrolase-related" evidence="1">
    <location>
        <begin position="5"/>
        <end position="247"/>
    </location>
</feature>
<dbReference type="Gene3D" id="3.20.20.140">
    <property type="entry name" value="Metal-dependent hydrolases"/>
    <property type="match status" value="1"/>
</dbReference>
<protein>
    <submittedName>
        <fullName evidence="2">Amidohydrolase family protein</fullName>
    </submittedName>
</protein>
<dbReference type="SUPFAM" id="SSF51556">
    <property type="entry name" value="Metallo-dependent hydrolases"/>
    <property type="match status" value="1"/>
</dbReference>
<dbReference type="InterPro" id="IPR052358">
    <property type="entry name" value="Aro_Compnd_Degr_Hydrolases"/>
</dbReference>
<dbReference type="PANTHER" id="PTHR35563">
    <property type="entry name" value="BARREL METAL-DEPENDENT HYDROLASE, PUTATIVE (AFU_ORTHOLOGUE AFUA_1G16240)-RELATED"/>
    <property type="match status" value="1"/>
</dbReference>
<evidence type="ECO:0000313" key="2">
    <source>
        <dbReference type="EMBL" id="MCB4824065.1"/>
    </source>
</evidence>
<gene>
    <name evidence="2" type="ORF">LHA35_20245</name>
</gene>
<name>A0A9X1LCC6_9PROT</name>
<dbReference type="AlphaFoldDB" id="A0A9X1LCC6"/>
<dbReference type="InterPro" id="IPR032466">
    <property type="entry name" value="Metal_Hydrolase"/>
</dbReference>
<dbReference type="Proteomes" id="UP001139311">
    <property type="component" value="Unassembled WGS sequence"/>
</dbReference>
<dbReference type="EMBL" id="JAJAQI010000036">
    <property type="protein sequence ID" value="MCB4824065.1"/>
    <property type="molecule type" value="Genomic_DNA"/>
</dbReference>
<sequence>MPPIIDAHFHIFAPDEAMPGHAGFVPPPFGVEEYRARARALGILGGVNVAGSVQGGDPRPLLEAAAALGPGFTVVAQADAAQEEEAMRALAAAGVRGLRYSLWRGQWSDAQAVAAHAVRAAACGLHAQVYADAAALAPAVDALARLPALVIDHLGMTEAGLPVVLDLARAGTKVKASGFGRVALNVPRALERIAAVAPAALMFGTDLPSVRAARPFAPTDIDLLRSVLGETLARAALHDTARAFYRL</sequence>
<organism evidence="2 3">
    <name type="scientific">Roseicella aerolata</name>
    <dbReference type="NCBI Taxonomy" id="2883479"/>
    <lineage>
        <taxon>Bacteria</taxon>
        <taxon>Pseudomonadati</taxon>
        <taxon>Pseudomonadota</taxon>
        <taxon>Alphaproteobacteria</taxon>
        <taxon>Acetobacterales</taxon>
        <taxon>Roseomonadaceae</taxon>
        <taxon>Roseicella</taxon>
    </lineage>
</organism>